<dbReference type="EMBL" id="GL833127">
    <property type="protein sequence ID" value="EGB08818.1"/>
    <property type="molecule type" value="Genomic_DNA"/>
</dbReference>
<accession>F0Y7W8</accession>
<dbReference type="RefSeq" id="XP_009036796.1">
    <property type="nucleotide sequence ID" value="XM_009038548.1"/>
</dbReference>
<feature type="region of interest" description="Disordered" evidence="1">
    <location>
        <begin position="350"/>
        <end position="380"/>
    </location>
</feature>
<proteinExistence type="predicted"/>
<organism evidence="3">
    <name type="scientific">Aureococcus anophagefferens</name>
    <name type="common">Harmful bloom alga</name>
    <dbReference type="NCBI Taxonomy" id="44056"/>
    <lineage>
        <taxon>Eukaryota</taxon>
        <taxon>Sar</taxon>
        <taxon>Stramenopiles</taxon>
        <taxon>Ochrophyta</taxon>
        <taxon>Pelagophyceae</taxon>
        <taxon>Pelagomonadales</taxon>
        <taxon>Pelagomonadaceae</taxon>
        <taxon>Aureococcus</taxon>
    </lineage>
</organism>
<evidence type="ECO:0000313" key="2">
    <source>
        <dbReference type="EMBL" id="EGB08818.1"/>
    </source>
</evidence>
<dbReference type="SUPFAM" id="SSF50998">
    <property type="entry name" value="Quinoprotein alcohol dehydrogenase-like"/>
    <property type="match status" value="1"/>
</dbReference>
<dbReference type="KEGG" id="aaf:AURANDRAFT_63817"/>
<dbReference type="InterPro" id="IPR011047">
    <property type="entry name" value="Quinoprotein_ADH-like_sf"/>
</dbReference>
<gene>
    <name evidence="2" type="ORF">AURANDRAFT_63817</name>
</gene>
<feature type="compositionally biased region" description="Low complexity" evidence="1">
    <location>
        <begin position="350"/>
        <end position="359"/>
    </location>
</feature>
<dbReference type="GeneID" id="20224516"/>
<sequence length="380" mass="37571">MALFASTQPQLQSFDAGACAAATLNSCLVACPTGAASLATASGAIVGVEGLEHAQTQLLKAAGPGAVAHAWSADGGCVAAAARRGVSVATAGGAATLDPVGEVKDVAVRALPDGAYEVAVGTFAGVELFKMAADGAAAPGVILGEGRCAVKVAHADGGGVVAAFLDGFLARLPGDAWTLALPDGRCTALAVSGDLGAAASWHGGVLGFDARTGAARFAVAGAAGEPAPRALAVRNRAVAVAGDGLAAFYDDAGAELGRRALDPPTVAGLCCLGPRLLLALEARDDKAPRAAEPRRCRLARLDWPRPRAALTVDPARLAKLEARLQGAAPPPPKMAPDRLAKLEARLQGATIAGAAPPTGFETPGKAAGPATFDAPPPPPP</sequence>
<keyword evidence="3" id="KW-1185">Reference proteome</keyword>
<protein>
    <recommendedName>
        <fullName evidence="4">Anaphase-promoting complex subunit 4 WD40 domain-containing protein</fullName>
    </recommendedName>
</protein>
<evidence type="ECO:0000256" key="1">
    <source>
        <dbReference type="SAM" id="MobiDB-lite"/>
    </source>
</evidence>
<evidence type="ECO:0008006" key="4">
    <source>
        <dbReference type="Google" id="ProtNLM"/>
    </source>
</evidence>
<dbReference type="AlphaFoldDB" id="F0Y7W8"/>
<reference evidence="2 3" key="1">
    <citation type="journal article" date="2011" name="Proc. Natl. Acad. Sci. U.S.A.">
        <title>Niche of harmful alga Aureococcus anophagefferens revealed through ecogenomics.</title>
        <authorList>
            <person name="Gobler C.J."/>
            <person name="Berry D.L."/>
            <person name="Dyhrman S.T."/>
            <person name="Wilhelm S.W."/>
            <person name="Salamov A."/>
            <person name="Lobanov A.V."/>
            <person name="Zhang Y."/>
            <person name="Collier J.L."/>
            <person name="Wurch L.L."/>
            <person name="Kustka A.B."/>
            <person name="Dill B.D."/>
            <person name="Shah M."/>
            <person name="VerBerkmoes N.C."/>
            <person name="Kuo A."/>
            <person name="Terry A."/>
            <person name="Pangilinan J."/>
            <person name="Lindquist E.A."/>
            <person name="Lucas S."/>
            <person name="Paulsen I.T."/>
            <person name="Hattenrath-Lehmann T.K."/>
            <person name="Talmage S.C."/>
            <person name="Walker E.A."/>
            <person name="Koch F."/>
            <person name="Burson A.M."/>
            <person name="Marcoval M.A."/>
            <person name="Tang Y.Z."/>
            <person name="Lecleir G.R."/>
            <person name="Coyne K.J."/>
            <person name="Berg G.M."/>
            <person name="Bertrand E.M."/>
            <person name="Saito M.A."/>
            <person name="Gladyshev V.N."/>
            <person name="Grigoriev I.V."/>
        </authorList>
    </citation>
    <scope>NUCLEOTIDE SEQUENCE [LARGE SCALE GENOMIC DNA]</scope>
    <source>
        <strain evidence="3">CCMP 1984</strain>
    </source>
</reference>
<dbReference type="InParanoid" id="F0Y7W8"/>
<dbReference type="Proteomes" id="UP000002729">
    <property type="component" value="Unassembled WGS sequence"/>
</dbReference>
<evidence type="ECO:0000313" key="3">
    <source>
        <dbReference type="Proteomes" id="UP000002729"/>
    </source>
</evidence>
<name>F0Y7W8_AURAN</name>